<dbReference type="PIRSF" id="PIRSF000127">
    <property type="entry name" value="Xanthine_DH"/>
    <property type="match status" value="1"/>
</dbReference>
<dbReference type="Pfam" id="PF00941">
    <property type="entry name" value="FAD_binding_5"/>
    <property type="match status" value="1"/>
</dbReference>
<dbReference type="FunFam" id="3.30.365.10:FF:000002">
    <property type="entry name" value="Xanthine dehydrogenase oxidase"/>
    <property type="match status" value="1"/>
</dbReference>
<evidence type="ECO:0000313" key="20">
    <source>
        <dbReference type="Proteomes" id="UP001487740"/>
    </source>
</evidence>
<dbReference type="SUPFAM" id="SSF47741">
    <property type="entry name" value="CO dehydrogenase ISP C-domain like"/>
    <property type="match status" value="1"/>
</dbReference>
<evidence type="ECO:0000256" key="7">
    <source>
        <dbReference type="ARBA" id="ARBA00022723"/>
    </source>
</evidence>
<dbReference type="InterPro" id="IPR016208">
    <property type="entry name" value="Ald_Oxase/xanthine_DH-like"/>
</dbReference>
<evidence type="ECO:0000256" key="5">
    <source>
        <dbReference type="ARBA" id="ARBA00022630"/>
    </source>
</evidence>
<dbReference type="Gene3D" id="3.30.465.10">
    <property type="match status" value="1"/>
</dbReference>
<dbReference type="Pfam" id="PF01315">
    <property type="entry name" value="Ald_Xan_dh_C"/>
    <property type="match status" value="1"/>
</dbReference>
<keyword evidence="7 16" id="KW-0479">Metal-binding</keyword>
<comment type="similarity">
    <text evidence="3">Belongs to the xanthine dehydrogenase family.</text>
</comment>
<dbReference type="InterPro" id="IPR036884">
    <property type="entry name" value="2Fe-2S-bd_dom_sf"/>
</dbReference>
<dbReference type="Pfam" id="PF02738">
    <property type="entry name" value="MoCoBD_1"/>
    <property type="match status" value="1"/>
</dbReference>
<feature type="binding site" evidence="16">
    <location>
        <position position="1052"/>
    </location>
    <ligand>
        <name>Mo-molybdopterin</name>
        <dbReference type="ChEBI" id="CHEBI:71302"/>
    </ligand>
    <ligandPart>
        <name>Mo</name>
        <dbReference type="ChEBI" id="CHEBI:28685"/>
    </ligandPart>
</feature>
<evidence type="ECO:0000256" key="13">
    <source>
        <dbReference type="ARBA" id="ARBA00034078"/>
    </source>
</evidence>
<dbReference type="InterPro" id="IPR036856">
    <property type="entry name" value="Ald_Oxase/Xan_DH_a/b_sf"/>
</dbReference>
<dbReference type="Proteomes" id="UP001487740">
    <property type="component" value="Unassembled WGS sequence"/>
</dbReference>
<evidence type="ECO:0000259" key="18">
    <source>
        <dbReference type="PROSITE" id="PS51387"/>
    </source>
</evidence>
<keyword evidence="4 16" id="KW-0500">Molybdenum</keyword>
<dbReference type="SUPFAM" id="SSF54665">
    <property type="entry name" value="CO dehydrogenase molybdoprotein N-domain-like"/>
    <property type="match status" value="1"/>
</dbReference>
<dbReference type="Pfam" id="PF20256">
    <property type="entry name" value="MoCoBD_2"/>
    <property type="match status" value="1"/>
</dbReference>
<dbReference type="InterPro" id="IPR016167">
    <property type="entry name" value="FAD-bd_PCMH_sub1"/>
</dbReference>
<feature type="binding site" evidence="16">
    <location>
        <position position="114"/>
    </location>
    <ligand>
        <name>[2Fe-2S] cluster</name>
        <dbReference type="ChEBI" id="CHEBI:190135"/>
        <label>2</label>
    </ligand>
</feature>
<dbReference type="InterPro" id="IPR008274">
    <property type="entry name" value="AldOxase/xan_DH_MoCoBD1"/>
</dbReference>
<feature type="binding site" evidence="15">
    <location>
        <position position="334"/>
    </location>
    <ligand>
        <name>FAD</name>
        <dbReference type="ChEBI" id="CHEBI:57692"/>
    </ligand>
</feature>
<keyword evidence="8 15" id="KW-0274">FAD</keyword>
<feature type="binding site" evidence="16">
    <location>
        <position position="148"/>
    </location>
    <ligand>
        <name>[2Fe-2S] cluster</name>
        <dbReference type="ChEBI" id="CHEBI:190135"/>
        <label>2</label>
    </ligand>
</feature>
<evidence type="ECO:0000256" key="6">
    <source>
        <dbReference type="ARBA" id="ARBA00022714"/>
    </source>
</evidence>
<protein>
    <recommendedName>
        <fullName evidence="21">Aldehyde oxidase</fullName>
    </recommendedName>
</protein>
<dbReference type="SUPFAM" id="SSF55447">
    <property type="entry name" value="CO dehydrogenase flavoprotein C-terminal domain-like"/>
    <property type="match status" value="1"/>
</dbReference>
<evidence type="ECO:0000256" key="12">
    <source>
        <dbReference type="ARBA" id="ARBA00023140"/>
    </source>
</evidence>
<dbReference type="PROSITE" id="PS51387">
    <property type="entry name" value="FAD_PCMH"/>
    <property type="match status" value="1"/>
</dbReference>
<feature type="binding site" evidence="16">
    <location>
        <position position="49"/>
    </location>
    <ligand>
        <name>[2Fe-2S] cluster</name>
        <dbReference type="ChEBI" id="CHEBI:190135"/>
        <label>1</label>
    </ligand>
</feature>
<dbReference type="FunFam" id="3.30.365.10:FF:000001">
    <property type="entry name" value="Xanthine dehydrogenase oxidase"/>
    <property type="match status" value="1"/>
</dbReference>
<dbReference type="PANTHER" id="PTHR11908:SF132">
    <property type="entry name" value="ALDEHYDE OXIDASE 1-RELATED"/>
    <property type="match status" value="1"/>
</dbReference>
<dbReference type="Gene3D" id="3.30.43.10">
    <property type="entry name" value="Uridine Diphospho-n-acetylenolpyruvylglucosamine Reductase, domain 2"/>
    <property type="match status" value="1"/>
</dbReference>
<feature type="binding site" evidence="16">
    <location>
        <position position="722"/>
    </location>
    <ligand>
        <name>Mo-molybdopterin</name>
        <dbReference type="ChEBI" id="CHEBI:71302"/>
    </ligand>
    <ligandPart>
        <name>Mo</name>
        <dbReference type="ChEBI" id="CHEBI:28685"/>
    </ligandPart>
</feature>
<accession>A0AAW0UAT7</accession>
<dbReference type="InterPro" id="IPR036683">
    <property type="entry name" value="CO_DH_flav_C_dom_sf"/>
</dbReference>
<evidence type="ECO:0008006" key="21">
    <source>
        <dbReference type="Google" id="ProtNLM"/>
    </source>
</evidence>
<dbReference type="InterPro" id="IPR001041">
    <property type="entry name" value="2Fe-2S_ferredoxin-type"/>
</dbReference>
<feature type="binding site" evidence="16">
    <location>
        <position position="753"/>
    </location>
    <ligand>
        <name>Mo-molybdopterin</name>
        <dbReference type="ChEBI" id="CHEBI:71302"/>
    </ligand>
    <ligandPart>
        <name>Mo</name>
        <dbReference type="ChEBI" id="CHEBI:28685"/>
    </ligandPart>
</feature>
<evidence type="ECO:0000256" key="4">
    <source>
        <dbReference type="ARBA" id="ARBA00022505"/>
    </source>
</evidence>
<feature type="binding site" evidence="16">
    <location>
        <position position="46"/>
    </location>
    <ligand>
        <name>[2Fe-2S] cluster</name>
        <dbReference type="ChEBI" id="CHEBI:190135"/>
        <label>1</label>
    </ligand>
</feature>
<dbReference type="InterPro" id="IPR016166">
    <property type="entry name" value="FAD-bd_PCMH"/>
</dbReference>
<evidence type="ECO:0000256" key="1">
    <source>
        <dbReference type="ARBA" id="ARBA00001974"/>
    </source>
</evidence>
<keyword evidence="11 16" id="KW-0411">Iron-sulfur</keyword>
<reference evidence="19 20" key="1">
    <citation type="submission" date="2023-03" db="EMBL/GenBank/DDBJ databases">
        <title>High-quality genome of Scylla paramamosain provides insights in environmental adaptation.</title>
        <authorList>
            <person name="Zhang L."/>
        </authorList>
    </citation>
    <scope>NUCLEOTIDE SEQUENCE [LARGE SCALE GENOMIC DNA]</scope>
    <source>
        <strain evidence="19">LZ_2023a</strain>
        <tissue evidence="19">Muscle</tissue>
    </source>
</reference>
<evidence type="ECO:0000256" key="2">
    <source>
        <dbReference type="ARBA" id="ARBA00004275"/>
    </source>
</evidence>
<keyword evidence="20" id="KW-1185">Reference proteome</keyword>
<dbReference type="Pfam" id="PF03450">
    <property type="entry name" value="CO_deh_flav_C"/>
    <property type="match status" value="1"/>
</dbReference>
<organism evidence="19 20">
    <name type="scientific">Scylla paramamosain</name>
    <name type="common">Mud crab</name>
    <dbReference type="NCBI Taxonomy" id="85552"/>
    <lineage>
        <taxon>Eukaryota</taxon>
        <taxon>Metazoa</taxon>
        <taxon>Ecdysozoa</taxon>
        <taxon>Arthropoda</taxon>
        <taxon>Crustacea</taxon>
        <taxon>Multicrustacea</taxon>
        <taxon>Malacostraca</taxon>
        <taxon>Eumalacostraca</taxon>
        <taxon>Eucarida</taxon>
        <taxon>Decapoda</taxon>
        <taxon>Pleocyemata</taxon>
        <taxon>Brachyura</taxon>
        <taxon>Eubrachyura</taxon>
        <taxon>Portunoidea</taxon>
        <taxon>Portunidae</taxon>
        <taxon>Portuninae</taxon>
        <taxon>Scylla</taxon>
    </lineage>
</organism>
<dbReference type="GO" id="GO:0071949">
    <property type="term" value="F:FAD binding"/>
    <property type="evidence" value="ECO:0007669"/>
    <property type="project" value="InterPro"/>
</dbReference>
<dbReference type="InterPro" id="IPR036010">
    <property type="entry name" value="2Fe-2S_ferredoxin-like_sf"/>
</dbReference>
<evidence type="ECO:0000256" key="8">
    <source>
        <dbReference type="ARBA" id="ARBA00022827"/>
    </source>
</evidence>
<comment type="cofactor">
    <cofactor evidence="16">
        <name>Mo-molybdopterin</name>
        <dbReference type="ChEBI" id="CHEBI:71302"/>
    </cofactor>
    <text evidence="16">Binds 1 Mo-molybdopterin (Mo-MPT) cofactor per subunit.</text>
</comment>
<dbReference type="Pfam" id="PF00111">
    <property type="entry name" value="Fer2"/>
    <property type="match status" value="1"/>
</dbReference>
<keyword evidence="6 16" id="KW-0001">2Fe-2S</keyword>
<dbReference type="GO" id="GO:0051537">
    <property type="term" value="F:2 iron, 2 sulfur cluster binding"/>
    <property type="evidence" value="ECO:0007669"/>
    <property type="project" value="UniProtKB-KW"/>
</dbReference>
<gene>
    <name evidence="19" type="ORF">O3P69_005482</name>
</gene>
<feature type="domain" description="2Fe-2S ferredoxin-type" evidence="17">
    <location>
        <begin position="3"/>
        <end position="89"/>
    </location>
</feature>
<feature type="binding site" evidence="16">
    <location>
        <position position="71"/>
    </location>
    <ligand>
        <name>[2Fe-2S] cluster</name>
        <dbReference type="ChEBI" id="CHEBI:190135"/>
        <label>1</label>
    </ligand>
</feature>
<dbReference type="GO" id="GO:0016491">
    <property type="term" value="F:oxidoreductase activity"/>
    <property type="evidence" value="ECO:0007669"/>
    <property type="project" value="UniProtKB-KW"/>
</dbReference>
<dbReference type="SMART" id="SM01092">
    <property type="entry name" value="CO_deh_flav_C"/>
    <property type="match status" value="1"/>
</dbReference>
<feature type="binding site" evidence="16">
    <location>
        <position position="111"/>
    </location>
    <ligand>
        <name>[2Fe-2S] cluster</name>
        <dbReference type="ChEBI" id="CHEBI:190135"/>
        <label>2</label>
    </ligand>
</feature>
<keyword evidence="12" id="KW-0576">Peroxisome</keyword>
<dbReference type="InterPro" id="IPR036318">
    <property type="entry name" value="FAD-bd_PCMH-like_sf"/>
</dbReference>
<evidence type="ECO:0000256" key="11">
    <source>
        <dbReference type="ARBA" id="ARBA00023014"/>
    </source>
</evidence>
<dbReference type="InterPro" id="IPR046867">
    <property type="entry name" value="AldOxase/xan_DH_MoCoBD2"/>
</dbReference>
<dbReference type="Gene3D" id="1.10.150.120">
    <property type="entry name" value="[2Fe-2S]-binding domain"/>
    <property type="match status" value="1"/>
</dbReference>
<evidence type="ECO:0000313" key="19">
    <source>
        <dbReference type="EMBL" id="KAK8396458.1"/>
    </source>
</evidence>
<dbReference type="InterPro" id="IPR016169">
    <property type="entry name" value="FAD-bd_PCMH_sub2"/>
</dbReference>
<dbReference type="InterPro" id="IPR037165">
    <property type="entry name" value="AldOxase/xan_DH_Mopterin-bd_sf"/>
</dbReference>
<dbReference type="InterPro" id="IPR005107">
    <property type="entry name" value="CO_DH_flav_C"/>
</dbReference>
<sequence length="1281" mass="137073">MSAPLSLTINGKQYEVGEVSPNTHLLTFLHDNQLLGTHKTCYKGACGACTVVATLTDPDTLEKKTMTINSCLVPVLACVGWELTTIEGLGNKYDGYHVIQERLTQHSGTQCGYCSPGMVMNMYGLSQSKAEWTKEDVEQQLDGTVCRCTGYRPILDAFKSLTPQDIEDVHKTRCPTTGKACSGCCSNKPKGEGKKACGKSAGSPLKLKDSTWHQPSSLQELLDTLAGLPEGTKYTLVCGNTAQAVYEGGPYTEYIYTGNVPELSAVKLETEALVFGANVSITRLMEQLFLAAQTLGGFAYVSHLAETWKHLGNTSLRNLGSWGGNIATKVNHPDFTSDIFVGLVTAGATITTVSPDGSSDTHTLEELMEVDLVGQRRVILQVSLPPLPDDVFVRTIKVRPRTSTALADVSAGFKVRVDAATAHTVVDAPVIVYNGINSSFIRATATEAALAGKSLEDEMVLQAALSALATEVVPAIKPGETSPEYRLSLTQTLLYKMVLGVLGDSASTASKLSLRILKPGQWGKPVTKVEAPIQCSGEAEYVTKIPARPGELYGVFVTSTQANARLVSIDTTDALAIPGVVGFVGAEDIRGQNNMLAFAADWVPGSSQPVFASERVEYNGQPLGLLVATNRSAAYAGLEAVKVTYDDIQAPVITIDEALTKPLPPSQFPPVVIGDVAAGFAASTHVIEGAMRRGGQLHYQLETQITIVNPTDDGFEVHSATQWASETQRAIAQVLGVPDNQVHVSVKRLGGGFGGKIDQCNIVSTAAAVAAQKMRRPVRVQLDLSDNMRIVGGREPYLCTYKVGFDDAGKLQAVQAVLTADSGYKGVDVSSSSAVAAMPSCYACSNWELTPQFILTNTPVTTWCRTPGTVEGICFMENIMDHVAAELGLDPLELRQRNLLPDGGSRRLGKEIIQLRSRMAGCNVKDLPDEVTIPRNLISNMITQLLASADVEKRKAEVAQFNKDNLWKKRGLTVMPMLWPHSVPPVYPFSVLVAVNARDGSVSISHGGSEMGQGLNTKVAQVAAYELGIPMDTISFVPTSTHTNPNSSSTSGSLGSDTCSYCVGEACKILRARLDTYKQVAGLLDASWKEVVLSAFNAGVDISQRYVNGANETQGYAVFGVACSEVELDVLTGQFMILRTDILEDAGRSLSPLVDIGQIEGGFVMGQGLLTLEKIVFDAATGKNLSDSVWTYHTPMALDIPVDIRVTLLEDAPNPVGVQSSKVTSEPPVCLAYSAVMALRQAVTSARQDAGTTGWFQMDAPLTYESLQQLCLVDVSRLTLA</sequence>
<dbReference type="InterPro" id="IPR002888">
    <property type="entry name" value="2Fe-2S-bd"/>
</dbReference>
<dbReference type="SUPFAM" id="SSF56003">
    <property type="entry name" value="Molybdenum cofactor-binding domain"/>
    <property type="match status" value="1"/>
</dbReference>
<keyword evidence="9" id="KW-0560">Oxidoreductase</keyword>
<dbReference type="Gene3D" id="3.30.365.10">
    <property type="entry name" value="Aldehyde oxidase/xanthine dehydrogenase, molybdopterin binding domain"/>
    <property type="match status" value="4"/>
</dbReference>
<dbReference type="Gene3D" id="3.90.1170.50">
    <property type="entry name" value="Aldehyde oxidase/xanthine dehydrogenase, a/b hammerhead"/>
    <property type="match status" value="1"/>
</dbReference>
<evidence type="ECO:0000256" key="10">
    <source>
        <dbReference type="ARBA" id="ARBA00023004"/>
    </source>
</evidence>
<proteinExistence type="inferred from homology"/>
<comment type="cofactor">
    <cofactor evidence="13">
        <name>[2Fe-2S] cluster</name>
        <dbReference type="ChEBI" id="CHEBI:190135"/>
    </cofactor>
</comment>
<evidence type="ECO:0000259" key="17">
    <source>
        <dbReference type="PROSITE" id="PS51085"/>
    </source>
</evidence>
<feature type="binding site" evidence="16">
    <location>
        <position position="146"/>
    </location>
    <ligand>
        <name>[2Fe-2S] cluster</name>
        <dbReference type="ChEBI" id="CHEBI:190135"/>
        <label>2</label>
    </ligand>
</feature>
<feature type="binding site" evidence="15">
    <location>
        <position position="397"/>
    </location>
    <ligand>
        <name>FAD</name>
        <dbReference type="ChEBI" id="CHEBI:57692"/>
    </ligand>
</feature>
<dbReference type="InterPro" id="IPR006058">
    <property type="entry name" value="2Fe2S_fd_BS"/>
</dbReference>
<evidence type="ECO:0000256" key="9">
    <source>
        <dbReference type="ARBA" id="ARBA00023002"/>
    </source>
</evidence>
<keyword evidence="10 16" id="KW-0408">Iron</keyword>
<dbReference type="PANTHER" id="PTHR11908">
    <property type="entry name" value="XANTHINE DEHYDROGENASE"/>
    <property type="match status" value="1"/>
</dbReference>
<feature type="domain" description="FAD-binding PCMH-type" evidence="18">
    <location>
        <begin position="205"/>
        <end position="389"/>
    </location>
</feature>
<comment type="caution">
    <text evidence="19">The sequence shown here is derived from an EMBL/GenBank/DDBJ whole genome shotgun (WGS) entry which is preliminary data.</text>
</comment>
<dbReference type="CDD" id="cd00207">
    <property type="entry name" value="fer2"/>
    <property type="match status" value="1"/>
</dbReference>
<evidence type="ECO:0000256" key="16">
    <source>
        <dbReference type="PIRSR" id="PIRSR000127-3"/>
    </source>
</evidence>
<dbReference type="InterPro" id="IPR012675">
    <property type="entry name" value="Beta-grasp_dom_sf"/>
</dbReference>
<evidence type="ECO:0000256" key="14">
    <source>
        <dbReference type="PIRSR" id="PIRSR000127-1"/>
    </source>
</evidence>
<dbReference type="GO" id="GO:0005777">
    <property type="term" value="C:peroxisome"/>
    <property type="evidence" value="ECO:0007669"/>
    <property type="project" value="UniProtKB-SubCell"/>
</dbReference>
<name>A0AAW0UAT7_SCYPA</name>
<comment type="cofactor">
    <cofactor evidence="16">
        <name>[2Fe-2S] cluster</name>
        <dbReference type="ChEBI" id="CHEBI:190135"/>
    </cofactor>
    <text evidence="16">Binds 2 [2Fe-2S] clusters.</text>
</comment>
<dbReference type="SMART" id="SM01008">
    <property type="entry name" value="Ald_Xan_dh_C"/>
    <property type="match status" value="1"/>
</dbReference>
<feature type="binding site" evidence="16">
    <location>
        <position position="865"/>
    </location>
    <ligand>
        <name>Mo-molybdopterin</name>
        <dbReference type="ChEBI" id="CHEBI:71302"/>
    </ligand>
    <ligandPart>
        <name>Mo</name>
        <dbReference type="ChEBI" id="CHEBI:28685"/>
    </ligandPart>
</feature>
<dbReference type="Gene3D" id="3.10.20.30">
    <property type="match status" value="1"/>
</dbReference>
<feature type="binding site" evidence="16">
    <location>
        <position position="41"/>
    </location>
    <ligand>
        <name>[2Fe-2S] cluster</name>
        <dbReference type="ChEBI" id="CHEBI:190135"/>
        <label>1</label>
    </ligand>
</feature>
<evidence type="ECO:0000256" key="15">
    <source>
        <dbReference type="PIRSR" id="PIRSR000127-2"/>
    </source>
</evidence>
<comment type="subcellular location">
    <subcellularLocation>
        <location evidence="2">Peroxisome</location>
    </subcellularLocation>
</comment>
<dbReference type="Gene3D" id="3.30.390.50">
    <property type="entry name" value="CO dehydrogenase flavoprotein, C-terminal domain"/>
    <property type="match status" value="1"/>
</dbReference>
<dbReference type="SUPFAM" id="SSF54292">
    <property type="entry name" value="2Fe-2S ferredoxin-like"/>
    <property type="match status" value="1"/>
</dbReference>
<evidence type="ECO:0000256" key="3">
    <source>
        <dbReference type="ARBA" id="ARBA00006849"/>
    </source>
</evidence>
<dbReference type="SUPFAM" id="SSF56176">
    <property type="entry name" value="FAD-binding/transporter-associated domain-like"/>
    <property type="match status" value="1"/>
</dbReference>
<dbReference type="Pfam" id="PF01799">
    <property type="entry name" value="Fer2_2"/>
    <property type="match status" value="1"/>
</dbReference>
<dbReference type="EMBL" id="JARAKH010000016">
    <property type="protein sequence ID" value="KAK8396458.1"/>
    <property type="molecule type" value="Genomic_DNA"/>
</dbReference>
<dbReference type="PROSITE" id="PS00197">
    <property type="entry name" value="2FE2S_FER_1"/>
    <property type="match status" value="1"/>
</dbReference>
<dbReference type="InterPro" id="IPR002346">
    <property type="entry name" value="Mopterin_DH_FAD-bd"/>
</dbReference>
<keyword evidence="5" id="KW-0285">Flavoprotein</keyword>
<comment type="cofactor">
    <cofactor evidence="1 15">
        <name>FAD</name>
        <dbReference type="ChEBI" id="CHEBI:57692"/>
    </cofactor>
</comment>
<dbReference type="InterPro" id="IPR000674">
    <property type="entry name" value="Ald_Oxase/Xan_DH_a/b"/>
</dbReference>
<feature type="active site" description="Proton acceptor" evidence="14">
    <location>
        <position position="1226"/>
    </location>
</feature>
<dbReference type="GO" id="GO:0005506">
    <property type="term" value="F:iron ion binding"/>
    <property type="evidence" value="ECO:0007669"/>
    <property type="project" value="InterPro"/>
</dbReference>
<dbReference type="PROSITE" id="PS51085">
    <property type="entry name" value="2FE2S_FER_2"/>
    <property type="match status" value="1"/>
</dbReference>
<feature type="binding site" evidence="15">
    <location>
        <begin position="321"/>
        <end position="325"/>
    </location>
    <ligand>
        <name>FAD</name>
        <dbReference type="ChEBI" id="CHEBI:57692"/>
    </ligand>
</feature>